<dbReference type="AlphaFoldDB" id="A0A1Y1VLD2"/>
<dbReference type="InterPro" id="IPR004859">
    <property type="entry name" value="Xrn1_N"/>
</dbReference>
<name>A0A1Y1VLD2_9FUNG</name>
<dbReference type="GO" id="GO:0003723">
    <property type="term" value="F:RNA binding"/>
    <property type="evidence" value="ECO:0007669"/>
    <property type="project" value="TreeGrafter"/>
</dbReference>
<accession>A0A1Y1VLD2</accession>
<dbReference type="OrthoDB" id="372487at2759"/>
<dbReference type="InterPro" id="IPR027073">
    <property type="entry name" value="5_3_exoribonuclease"/>
</dbReference>
<organism evidence="3 4">
    <name type="scientific">Piromyces finnis</name>
    <dbReference type="NCBI Taxonomy" id="1754191"/>
    <lineage>
        <taxon>Eukaryota</taxon>
        <taxon>Fungi</taxon>
        <taxon>Fungi incertae sedis</taxon>
        <taxon>Chytridiomycota</taxon>
        <taxon>Chytridiomycota incertae sedis</taxon>
        <taxon>Neocallimastigomycetes</taxon>
        <taxon>Neocallimastigales</taxon>
        <taxon>Neocallimastigaceae</taxon>
        <taxon>Piromyces</taxon>
    </lineage>
</organism>
<comment type="similarity">
    <text evidence="1">Belongs to the 5'-3' exonuclease family.</text>
</comment>
<evidence type="ECO:0000313" key="3">
    <source>
        <dbReference type="EMBL" id="ORX59232.1"/>
    </source>
</evidence>
<dbReference type="GO" id="GO:0005634">
    <property type="term" value="C:nucleus"/>
    <property type="evidence" value="ECO:0007669"/>
    <property type="project" value="TreeGrafter"/>
</dbReference>
<protein>
    <recommendedName>
        <fullName evidence="2">Xrn1 N-terminal domain-containing protein</fullName>
    </recommendedName>
</protein>
<gene>
    <name evidence="3" type="ORF">BCR36DRAFT_89796</name>
</gene>
<evidence type="ECO:0000259" key="2">
    <source>
        <dbReference type="Pfam" id="PF03159"/>
    </source>
</evidence>
<dbReference type="STRING" id="1754191.A0A1Y1VLD2"/>
<dbReference type="GO" id="GO:0004534">
    <property type="term" value="F:5'-3' RNA exonuclease activity"/>
    <property type="evidence" value="ECO:0007669"/>
    <property type="project" value="TreeGrafter"/>
</dbReference>
<dbReference type="Proteomes" id="UP000193719">
    <property type="component" value="Unassembled WGS sequence"/>
</dbReference>
<keyword evidence="4" id="KW-1185">Reference proteome</keyword>
<dbReference type="EMBL" id="MCFH01000003">
    <property type="protein sequence ID" value="ORX59232.1"/>
    <property type="molecule type" value="Genomic_DNA"/>
</dbReference>
<dbReference type="Pfam" id="PF03159">
    <property type="entry name" value="XRN_N"/>
    <property type="match status" value="1"/>
</dbReference>
<comment type="caution">
    <text evidence="3">The sequence shown here is derived from an EMBL/GenBank/DDBJ whole genome shotgun (WGS) entry which is preliminary data.</text>
</comment>
<feature type="domain" description="Xrn1 N-terminal" evidence="2">
    <location>
        <begin position="14"/>
        <end position="201"/>
    </location>
</feature>
<sequence length="535" mass="63855">MVFRELTSWKNIRRECNVTTKLNSIDSLYIDMNGLVSNKLHSLKDSIDEYSIEELTDSIFDLIDIETNTFKPRKCVGIFFDGVSPKAKMNIQRQRRIREYYKYKDRCNFQFNSISIGTEFFTQISNIIHEKIKKIKEDSNLIWNKVKVVFSGPDVVGEAEQKIFDFIKQNSKNTLENGCIYTSDSDFYLLALANRQYHLLVYNDCNCNIKNNKSMKRNFFSVKKLYQYILSHFQKVQEENQRKIIDDFVCLCFLTENNYLPGIHDVQFNDIFEIYKENWKTIGFINNNGKLNEENLKKFLSKLNDKVSIKNKIIYHLDEKFINFCNGKEDNINSNNDEDRNYIIKYELVNHYMLKSEVFDDIQYFCKDQKSKSKDVDYKDPMAIKYLKFLCSIFKFEYKENNKILINDPENKKGLYDSDHYWQFKKYLNQNNLNINHLKNFDDKKKVELLNMCKECNIKYKRNNYITIFKGDDETTPLNIMKEIESEVYNKKDFFLSKNEEYYKRNIPNCNKGQLINQFIKGVVPVFILVVKAFP</sequence>
<proteinExistence type="inferred from homology"/>
<reference evidence="3 4" key="1">
    <citation type="submission" date="2016-08" db="EMBL/GenBank/DDBJ databases">
        <title>Genomes of anaerobic fungi encode conserved fungal cellulosomes for biomass hydrolysis.</title>
        <authorList>
            <consortium name="DOE Joint Genome Institute"/>
            <person name="Haitjema C.H."/>
            <person name="Gilmore S.P."/>
            <person name="Henske J.K."/>
            <person name="Solomon K.V."/>
            <person name="De Groot R."/>
            <person name="Kuo A."/>
            <person name="Mondo S.J."/>
            <person name="Salamov A.A."/>
            <person name="Labutti K."/>
            <person name="Zhao Z."/>
            <person name="Chiniquy J."/>
            <person name="Barry K."/>
            <person name="Brewer H.M."/>
            <person name="Purvine S.O."/>
            <person name="Wright A.T."/>
            <person name="Boxma B."/>
            <person name="Van Alen T."/>
            <person name="Hackstein J.H."/>
            <person name="Baker S.E."/>
            <person name="Grigoriev I.V."/>
            <person name="O'Malley M.A."/>
        </authorList>
    </citation>
    <scope>NUCLEOTIDE SEQUENCE [LARGE SCALE GENOMIC DNA]</scope>
    <source>
        <strain evidence="4">finn</strain>
    </source>
</reference>
<dbReference type="Gene3D" id="3.40.50.12390">
    <property type="match status" value="1"/>
</dbReference>
<dbReference type="PANTHER" id="PTHR12341:SF7">
    <property type="entry name" value="5'-3' EXORIBONUCLEASE 1"/>
    <property type="match status" value="1"/>
</dbReference>
<dbReference type="PANTHER" id="PTHR12341">
    <property type="entry name" value="5'-&gt;3' EXORIBONUCLEASE"/>
    <property type="match status" value="1"/>
</dbReference>
<evidence type="ECO:0000256" key="1">
    <source>
        <dbReference type="ARBA" id="ARBA00038299"/>
    </source>
</evidence>
<dbReference type="GO" id="GO:0000956">
    <property type="term" value="P:nuclear-transcribed mRNA catabolic process"/>
    <property type="evidence" value="ECO:0007669"/>
    <property type="project" value="TreeGrafter"/>
</dbReference>
<evidence type="ECO:0000313" key="4">
    <source>
        <dbReference type="Proteomes" id="UP000193719"/>
    </source>
</evidence>
<reference evidence="3 4" key="2">
    <citation type="submission" date="2016-08" db="EMBL/GenBank/DDBJ databases">
        <title>Pervasive Adenine N6-methylation of Active Genes in Fungi.</title>
        <authorList>
            <consortium name="DOE Joint Genome Institute"/>
            <person name="Mondo S.J."/>
            <person name="Dannebaum R.O."/>
            <person name="Kuo R.C."/>
            <person name="Labutti K."/>
            <person name="Haridas S."/>
            <person name="Kuo A."/>
            <person name="Salamov A."/>
            <person name="Ahrendt S.R."/>
            <person name="Lipzen A."/>
            <person name="Sullivan W."/>
            <person name="Andreopoulos W.B."/>
            <person name="Clum A."/>
            <person name="Lindquist E."/>
            <person name="Daum C."/>
            <person name="Ramamoorthy G.K."/>
            <person name="Gryganskyi A."/>
            <person name="Culley D."/>
            <person name="Magnuson J.K."/>
            <person name="James T.Y."/>
            <person name="O'Malley M.A."/>
            <person name="Stajich J.E."/>
            <person name="Spatafora J.W."/>
            <person name="Visel A."/>
            <person name="Grigoriev I.V."/>
        </authorList>
    </citation>
    <scope>NUCLEOTIDE SEQUENCE [LARGE SCALE GENOMIC DNA]</scope>
    <source>
        <strain evidence="4">finn</strain>
    </source>
</reference>